<organism evidence="2 3">
    <name type="scientific">Parastrongyloides trichosuri</name>
    <name type="common">Possum-specific nematode worm</name>
    <dbReference type="NCBI Taxonomy" id="131310"/>
    <lineage>
        <taxon>Eukaryota</taxon>
        <taxon>Metazoa</taxon>
        <taxon>Ecdysozoa</taxon>
        <taxon>Nematoda</taxon>
        <taxon>Chromadorea</taxon>
        <taxon>Rhabditida</taxon>
        <taxon>Tylenchina</taxon>
        <taxon>Panagrolaimomorpha</taxon>
        <taxon>Strongyloidoidea</taxon>
        <taxon>Strongyloididae</taxon>
        <taxon>Parastrongyloides</taxon>
    </lineage>
</organism>
<dbReference type="GO" id="GO:0051015">
    <property type="term" value="F:actin filament binding"/>
    <property type="evidence" value="ECO:0007669"/>
    <property type="project" value="TreeGrafter"/>
</dbReference>
<protein>
    <submittedName>
        <fullName evidence="3">Calponin-homology (CH) domain-containing protein</fullName>
    </submittedName>
</protein>
<dbReference type="Gene3D" id="1.10.418.10">
    <property type="entry name" value="Calponin-like domain"/>
    <property type="match status" value="1"/>
</dbReference>
<feature type="domain" description="Calponin-homology (CH)" evidence="1">
    <location>
        <begin position="43"/>
        <end position="150"/>
    </location>
</feature>
<dbReference type="WBParaSite" id="PTRK_0000036400.1">
    <property type="protein sequence ID" value="PTRK_0000036400.1"/>
    <property type="gene ID" value="PTRK_0000036400"/>
</dbReference>
<name>A0A0N4Z0Y5_PARTI</name>
<dbReference type="GO" id="GO:0015629">
    <property type="term" value="C:actin cytoskeleton"/>
    <property type="evidence" value="ECO:0007669"/>
    <property type="project" value="TreeGrafter"/>
</dbReference>
<dbReference type="PANTHER" id="PTHR47385">
    <property type="entry name" value="CALPONIN"/>
    <property type="match status" value="1"/>
</dbReference>
<dbReference type="InterPro" id="IPR001715">
    <property type="entry name" value="CH_dom"/>
</dbReference>
<evidence type="ECO:0000313" key="2">
    <source>
        <dbReference type="Proteomes" id="UP000038045"/>
    </source>
</evidence>
<reference evidence="3" key="1">
    <citation type="submission" date="2017-02" db="UniProtKB">
        <authorList>
            <consortium name="WormBaseParasite"/>
        </authorList>
    </citation>
    <scope>IDENTIFICATION</scope>
</reference>
<dbReference type="PRINTS" id="PR00888">
    <property type="entry name" value="SM22CALPONIN"/>
</dbReference>
<dbReference type="CDD" id="cd00014">
    <property type="entry name" value="CH_SF"/>
    <property type="match status" value="1"/>
</dbReference>
<accession>A0A0N4Z0Y5</accession>
<evidence type="ECO:0000259" key="1">
    <source>
        <dbReference type="PROSITE" id="PS50021"/>
    </source>
</evidence>
<dbReference type="STRING" id="131310.A0A0N4Z0Y5"/>
<keyword evidence="2" id="KW-1185">Reference proteome</keyword>
<dbReference type="PANTHER" id="PTHR47385:SF14">
    <property type="entry name" value="TRANSGELIN"/>
    <property type="match status" value="1"/>
</dbReference>
<dbReference type="InterPro" id="IPR050606">
    <property type="entry name" value="Calponin-like"/>
</dbReference>
<dbReference type="Pfam" id="PF00307">
    <property type="entry name" value="CH"/>
    <property type="match status" value="1"/>
</dbReference>
<dbReference type="PROSITE" id="PS50021">
    <property type="entry name" value="CH"/>
    <property type="match status" value="1"/>
</dbReference>
<dbReference type="SMART" id="SM00033">
    <property type="entry name" value="CH"/>
    <property type="match status" value="1"/>
</dbReference>
<dbReference type="GO" id="GO:0007015">
    <property type="term" value="P:actin filament organization"/>
    <property type="evidence" value="ECO:0007669"/>
    <property type="project" value="TreeGrafter"/>
</dbReference>
<dbReference type="Proteomes" id="UP000038045">
    <property type="component" value="Unplaced"/>
</dbReference>
<sequence>MAAGWNKFTGKSPYPEISANADHSSVCYGVKTNRTFRLGKRDVAMEQSVIEWIELLLRKFAPPENEIGEWLKNGVIICEILDKTFPGSLVRKINYKQTKFSSSENIHNFLESAEKIGIKKGQLFEASDLMDEKDLGKVFSTLNVLKERCL</sequence>
<proteinExistence type="predicted"/>
<dbReference type="InterPro" id="IPR036872">
    <property type="entry name" value="CH_dom_sf"/>
</dbReference>
<evidence type="ECO:0000313" key="3">
    <source>
        <dbReference type="WBParaSite" id="PTRK_0000036400.1"/>
    </source>
</evidence>
<dbReference type="InterPro" id="IPR003096">
    <property type="entry name" value="SM22_calponin"/>
</dbReference>
<dbReference type="SUPFAM" id="SSF47576">
    <property type="entry name" value="Calponin-homology domain, CH-domain"/>
    <property type="match status" value="1"/>
</dbReference>
<dbReference type="AlphaFoldDB" id="A0A0N4Z0Y5"/>